<dbReference type="GO" id="GO:0006887">
    <property type="term" value="P:exocytosis"/>
    <property type="evidence" value="ECO:0007669"/>
    <property type="project" value="TreeGrafter"/>
</dbReference>
<proteinExistence type="inferred from homology"/>
<dbReference type="GO" id="GO:0030041">
    <property type="term" value="P:actin filament polymerization"/>
    <property type="evidence" value="ECO:0007669"/>
    <property type="project" value="TreeGrafter"/>
</dbReference>
<feature type="coiled-coil region" evidence="2">
    <location>
        <begin position="39"/>
        <end position="66"/>
    </location>
</feature>
<evidence type="ECO:0000256" key="3">
    <source>
        <dbReference type="SAM" id="MobiDB-lite"/>
    </source>
</evidence>
<organism evidence="4 5">
    <name type="scientific">Anopheles maculatus</name>
    <dbReference type="NCBI Taxonomy" id="74869"/>
    <lineage>
        <taxon>Eukaryota</taxon>
        <taxon>Metazoa</taxon>
        <taxon>Ecdysozoa</taxon>
        <taxon>Arthropoda</taxon>
        <taxon>Hexapoda</taxon>
        <taxon>Insecta</taxon>
        <taxon>Pterygota</taxon>
        <taxon>Neoptera</taxon>
        <taxon>Endopterygota</taxon>
        <taxon>Diptera</taxon>
        <taxon>Nematocera</taxon>
        <taxon>Culicoidea</taxon>
        <taxon>Culicidae</taxon>
        <taxon>Anophelinae</taxon>
        <taxon>Anopheles</taxon>
        <taxon>Anopheles maculatus group</taxon>
    </lineage>
</organism>
<keyword evidence="2" id="KW-0175">Coiled coil</keyword>
<feature type="region of interest" description="Disordered" evidence="3">
    <location>
        <begin position="74"/>
        <end position="131"/>
    </location>
</feature>
<sequence length="167" mass="18566">MDTLDTVQKHELPPTNQKRMVAFINHFIVSTVTFLNKFASDCETRFVDYEQKIQNLEASLMIVEAKLASIDVLKEHPDNSTAHTEPSKPPPSTSVPTEQAAADKPVEEKVPQPAAVDAPQPSPPAPEKDPKYEPYFKMLHFGVPLGAVKNKIASEGLDPNYIDRFLN</sequence>
<comment type="similarity">
    <text evidence="1">Belongs to the CCDC53 family.</text>
</comment>
<reference evidence="5" key="1">
    <citation type="submission" date="2013-09" db="EMBL/GenBank/DDBJ databases">
        <title>The Genome Sequence of Anopheles maculatus species B.</title>
        <authorList>
            <consortium name="The Broad Institute Genomics Platform"/>
            <person name="Neafsey D.E."/>
            <person name="Besansky N."/>
            <person name="Howell P."/>
            <person name="Walton C."/>
            <person name="Young S.K."/>
            <person name="Zeng Q."/>
            <person name="Gargeya S."/>
            <person name="Fitzgerald M."/>
            <person name="Haas B."/>
            <person name="Abouelleil A."/>
            <person name="Allen A.W."/>
            <person name="Alvarado L."/>
            <person name="Arachchi H.M."/>
            <person name="Berlin A.M."/>
            <person name="Chapman S.B."/>
            <person name="Gainer-Dewar J."/>
            <person name="Goldberg J."/>
            <person name="Griggs A."/>
            <person name="Gujja S."/>
            <person name="Hansen M."/>
            <person name="Howarth C."/>
            <person name="Imamovic A."/>
            <person name="Ireland A."/>
            <person name="Larimer J."/>
            <person name="McCowan C."/>
            <person name="Murphy C."/>
            <person name="Pearson M."/>
            <person name="Poon T.W."/>
            <person name="Priest M."/>
            <person name="Roberts A."/>
            <person name="Saif S."/>
            <person name="Shea T."/>
            <person name="Sisk P."/>
            <person name="Sykes S."/>
            <person name="Wortman J."/>
            <person name="Nusbaum C."/>
            <person name="Birren B."/>
        </authorList>
    </citation>
    <scope>NUCLEOTIDE SEQUENCE [LARGE SCALE GENOMIC DNA]</scope>
    <source>
        <strain evidence="5">maculatus3</strain>
    </source>
</reference>
<dbReference type="PANTHER" id="PTHR13015">
    <property type="entry name" value="PROTEIN AD-016-RELATED"/>
    <property type="match status" value="1"/>
</dbReference>
<evidence type="ECO:0000256" key="2">
    <source>
        <dbReference type="SAM" id="Coils"/>
    </source>
</evidence>
<dbReference type="GO" id="GO:0071203">
    <property type="term" value="C:WASH complex"/>
    <property type="evidence" value="ECO:0007669"/>
    <property type="project" value="InterPro"/>
</dbReference>
<accession>A0A182SBT3</accession>
<dbReference type="Gene3D" id="1.20.5.110">
    <property type="match status" value="1"/>
</dbReference>
<dbReference type="EnsemblMetazoa" id="AMAM003630-RA">
    <property type="protein sequence ID" value="AMAM003630-PA"/>
    <property type="gene ID" value="AMAM003630"/>
</dbReference>
<dbReference type="PANTHER" id="PTHR13015:SF0">
    <property type="entry name" value="WASH COMPLEX SUBUNIT 3"/>
    <property type="match status" value="1"/>
</dbReference>
<reference evidence="4" key="2">
    <citation type="submission" date="2020-05" db="UniProtKB">
        <authorList>
            <consortium name="EnsemblMetazoa"/>
        </authorList>
    </citation>
    <scope>IDENTIFICATION</scope>
    <source>
        <strain evidence="4">maculatus3</strain>
    </source>
</reference>
<evidence type="ECO:0000313" key="4">
    <source>
        <dbReference type="EnsemblMetazoa" id="AMAM003630-PA"/>
    </source>
</evidence>
<keyword evidence="5" id="KW-1185">Reference proteome</keyword>
<evidence type="ECO:0008006" key="6">
    <source>
        <dbReference type="Google" id="ProtNLM"/>
    </source>
</evidence>
<dbReference type="AlphaFoldDB" id="A0A182SBT3"/>
<dbReference type="Proteomes" id="UP000075901">
    <property type="component" value="Unassembled WGS sequence"/>
</dbReference>
<evidence type="ECO:0000313" key="5">
    <source>
        <dbReference type="Proteomes" id="UP000075901"/>
    </source>
</evidence>
<name>A0A182SBT3_9DIPT</name>
<evidence type="ECO:0000256" key="1">
    <source>
        <dbReference type="ARBA" id="ARBA00006290"/>
    </source>
</evidence>
<dbReference type="VEuPathDB" id="VectorBase:AMAM003630"/>
<protein>
    <recommendedName>
        <fullName evidence="6">WASH complex subunit 3</fullName>
    </recommendedName>
</protein>
<dbReference type="Pfam" id="PF10152">
    <property type="entry name" value="CCDC53"/>
    <property type="match status" value="1"/>
</dbReference>
<dbReference type="InterPro" id="IPR019309">
    <property type="entry name" value="WASHC3"/>
</dbReference>